<dbReference type="InterPro" id="IPR050143">
    <property type="entry name" value="TRIM/RBCC"/>
</dbReference>
<keyword evidence="5" id="KW-1185">Reference proteome</keyword>
<dbReference type="GeneID" id="103396593"/>
<dbReference type="SUPFAM" id="SSF49899">
    <property type="entry name" value="Concanavalin A-like lectins/glucanases"/>
    <property type="match status" value="1"/>
</dbReference>
<organism evidence="4 5">
    <name type="scientific">Cynoglossus semilaevis</name>
    <name type="common">Tongue sole</name>
    <dbReference type="NCBI Taxonomy" id="244447"/>
    <lineage>
        <taxon>Eukaryota</taxon>
        <taxon>Metazoa</taxon>
        <taxon>Chordata</taxon>
        <taxon>Craniata</taxon>
        <taxon>Vertebrata</taxon>
        <taxon>Euteleostomi</taxon>
        <taxon>Actinopterygii</taxon>
        <taxon>Neopterygii</taxon>
        <taxon>Teleostei</taxon>
        <taxon>Neoteleostei</taxon>
        <taxon>Acanthomorphata</taxon>
        <taxon>Carangaria</taxon>
        <taxon>Pleuronectiformes</taxon>
        <taxon>Pleuronectoidei</taxon>
        <taxon>Cynoglossidae</taxon>
        <taxon>Cynoglossinae</taxon>
        <taxon>Cynoglossus</taxon>
    </lineage>
</organism>
<dbReference type="PROSITE" id="PS50188">
    <property type="entry name" value="B302_SPRY"/>
    <property type="match status" value="1"/>
</dbReference>
<sequence length="1345" mass="154997">MTHSVWIPLLVLCTAFNGSVPRHVHQDHVSIKKNGHKSVEDILKDFPITLPEGIDPKNINATFITLNTCIGLKEELASVNKQLQEKTLRNSQLDEEAFALRRDVRLLKVQLSTCSSTASAITDSYQIQLQNQMKELLELFDSDSFLILQILSLNREVAVLEDKLRHGTNYSQSEKTQLEDELTGRVKDLNEKVLLFKERHGNSEQILQIISTQNAIWKLEQEESRAGEAGLQQSRNMTVLQMRLSGLIFELQGRDNSSSALLDLISVHSKISMIQKLINVHIKKSKRINDDYQRQLRQMSELLTSKIRLLNRDERNTELTNEILALQRQLMDLRELSNAARTETEIKALRVSLEVEKKRLEHIQKKLEEEDYTQTQMLIKIINMMKELRELQALQKDGTRKKSTSQSSTLQTLLETKERDFFKAQERIKELERELQQKSKESAGLEEKYTQAKSEFEQRIAELHTNGDAKEALALSVINLNNELRNLRELMSTADTPQKKEELQMKLKGKEEELRSLTAELKKYLSNPDLILTIIQLQNEIADLQKNSDGDAGQRLKEMLSRVDGLLGEIENEEKLKHILKIMLLQNQVEHLQRQLSLQHNITAAQLTELEKELSSKQAQLQTTVTELKETDETNARLIMELSDLNNKMRKLQEEKQSQGETGLVTINKLRQELQAREEQHRRDQDEIVALQKRLEQTETECANHQQKIKDLEKDLDLKMGELISGTDHITALIVQLSTLNLQQGELQTQLQTTESKSKITELKKRLEENVKEIKRITDELKAKSPQPQKFLQILAIQTMINTISNTAVNESDYNRIIALQDHLNMLIEEMEGENSDVTKQTLKIFTAQQEVARLQKQKEREAKALLEKIKGLENELEETRNQIREKTLILESSDSRITNLSMEIMELHQKIKPLEDDISILKETHEENLREVQKRLDLTQAQLEDSENQLKKADAKTFNLLMEVSDLRTQLKKTQREASRAAGKNIKELEQKLETQERENKKMEIANKELILEVRELKKCCSDNSAHCGDLQRQLQQSHNDAELMEKQLQDQASKLREVEQELEKEKKNATKNFEQNLHELEHQIQQHVTFAETLQQQLQQRDSLLSQMGERMDKCTNEQKTLDKNYSELQAEKKRLEKLVEDLQTKLSVVDSQTVHARQIRFDPNTAHPRVTLSRDFTEINTVDQPQNVPDHPDRFDVILAVLGKTDFSSGRNYWEVSISDKNCFHFGMASASAPRRGTSVFSPSKGFWTIVLTKNGLYRALDVIPVSLDIPVKPLIMGVMIDYSKGQVSFYNAGARSHIYTFQGQPFTEKMFPFINFCVEPSLQPSPIISVTPGSVDWLKSV</sequence>
<feature type="coiled-coil region" evidence="1">
    <location>
        <begin position="757"/>
        <end position="784"/>
    </location>
</feature>
<dbReference type="Pfam" id="PF00622">
    <property type="entry name" value="SPRY"/>
    <property type="match status" value="1"/>
</dbReference>
<evidence type="ECO:0000313" key="4">
    <source>
        <dbReference type="Ensembl" id="ENSCSEP00000032931.1"/>
    </source>
</evidence>
<evidence type="ECO:0000259" key="3">
    <source>
        <dbReference type="PROSITE" id="PS50188"/>
    </source>
</evidence>
<dbReference type="InterPro" id="IPR003877">
    <property type="entry name" value="SPRY_dom"/>
</dbReference>
<name>A0A3P8X4Z2_CYNSE</name>
<feature type="coiled-coil region" evidence="1">
    <location>
        <begin position="1114"/>
        <end position="1155"/>
    </location>
</feature>
<protein>
    <submittedName>
        <fullName evidence="4">Intracellular protein transport protein USO1-like</fullName>
    </submittedName>
</protein>
<feature type="coiled-coil region" evidence="1">
    <location>
        <begin position="845"/>
        <end position="890"/>
    </location>
</feature>
<dbReference type="GeneTree" id="ENSGT01040000240385"/>
<feature type="coiled-coil region" evidence="1">
    <location>
        <begin position="607"/>
        <end position="722"/>
    </location>
</feature>
<evidence type="ECO:0000256" key="2">
    <source>
        <dbReference type="SAM" id="SignalP"/>
    </source>
</evidence>
<dbReference type="RefSeq" id="XP_008332959.1">
    <property type="nucleotide sequence ID" value="XM_008334737.3"/>
</dbReference>
<proteinExistence type="predicted"/>
<reference evidence="4" key="3">
    <citation type="submission" date="2025-09" db="UniProtKB">
        <authorList>
            <consortium name="Ensembl"/>
        </authorList>
    </citation>
    <scope>IDENTIFICATION</scope>
</reference>
<dbReference type="OrthoDB" id="8950241at2759"/>
<dbReference type="PANTHER" id="PTHR24103">
    <property type="entry name" value="E3 UBIQUITIN-PROTEIN LIGASE TRIM"/>
    <property type="match status" value="1"/>
</dbReference>
<dbReference type="PRINTS" id="PR01407">
    <property type="entry name" value="BUTYPHLNCDUF"/>
</dbReference>
<dbReference type="SMART" id="SM00589">
    <property type="entry name" value="PRY"/>
    <property type="match status" value="1"/>
</dbReference>
<dbReference type="InterPro" id="IPR006574">
    <property type="entry name" value="PRY"/>
</dbReference>
<evidence type="ECO:0000256" key="1">
    <source>
        <dbReference type="SAM" id="Coils"/>
    </source>
</evidence>
<feature type="domain" description="B30.2/SPRY" evidence="3">
    <location>
        <begin position="1142"/>
        <end position="1338"/>
    </location>
</feature>
<feature type="chain" id="PRO_5018273314" evidence="2">
    <location>
        <begin position="22"/>
        <end position="1345"/>
    </location>
</feature>
<feature type="signal peptide" evidence="2">
    <location>
        <begin position="1"/>
        <end position="21"/>
    </location>
</feature>
<dbReference type="SUPFAM" id="SSF57997">
    <property type="entry name" value="Tropomyosin"/>
    <property type="match status" value="1"/>
</dbReference>
<dbReference type="Proteomes" id="UP000265120">
    <property type="component" value="Chromosome 20"/>
</dbReference>
<dbReference type="CDD" id="cd13733">
    <property type="entry name" value="SPRY_PRY_C-I_1"/>
    <property type="match status" value="1"/>
</dbReference>
<dbReference type="InterPro" id="IPR043136">
    <property type="entry name" value="B30.2/SPRY_sf"/>
</dbReference>
<keyword evidence="1" id="KW-0175">Coiled coil</keyword>
<reference evidence="4" key="2">
    <citation type="submission" date="2025-08" db="UniProtKB">
        <authorList>
            <consortium name="Ensembl"/>
        </authorList>
    </citation>
    <scope>IDENTIFICATION</scope>
</reference>
<dbReference type="InterPro" id="IPR013320">
    <property type="entry name" value="ConA-like_dom_sf"/>
</dbReference>
<dbReference type="InParanoid" id="A0A3P8X4Z2"/>
<keyword evidence="2" id="KW-0732">Signal</keyword>
<dbReference type="Pfam" id="PF13765">
    <property type="entry name" value="PRY"/>
    <property type="match status" value="1"/>
</dbReference>
<dbReference type="STRING" id="244447.ENSCSEP00000032931"/>
<dbReference type="InterPro" id="IPR003879">
    <property type="entry name" value="Butyrophylin_SPRY"/>
</dbReference>
<dbReference type="Gene3D" id="2.60.120.920">
    <property type="match status" value="1"/>
</dbReference>
<dbReference type="Ensembl" id="ENSCSET00000033355.1">
    <property type="protein sequence ID" value="ENSCSEP00000032931.1"/>
    <property type="gene ID" value="ENSCSEG00000021143.1"/>
</dbReference>
<accession>A0A3P8X4Z2</accession>
<evidence type="ECO:0000313" key="5">
    <source>
        <dbReference type="Proteomes" id="UP000265120"/>
    </source>
</evidence>
<feature type="coiled-coil region" evidence="1">
    <location>
        <begin position="414"/>
        <end position="576"/>
    </location>
</feature>
<feature type="coiled-coil region" evidence="1">
    <location>
        <begin position="282"/>
        <end position="370"/>
    </location>
</feature>
<dbReference type="OMA" id="TECANHQ"/>
<dbReference type="FunFam" id="2.60.120.920:FF:000004">
    <property type="entry name" value="Butyrophilin subfamily 1 member A1"/>
    <property type="match status" value="1"/>
</dbReference>
<dbReference type="SMART" id="SM00449">
    <property type="entry name" value="SPRY"/>
    <property type="match status" value="1"/>
</dbReference>
<reference evidence="4 5" key="1">
    <citation type="journal article" date="2014" name="Nat. Genet.">
        <title>Whole-genome sequence of a flatfish provides insights into ZW sex chromosome evolution and adaptation to a benthic lifestyle.</title>
        <authorList>
            <person name="Chen S."/>
            <person name="Zhang G."/>
            <person name="Shao C."/>
            <person name="Huang Q."/>
            <person name="Liu G."/>
            <person name="Zhang P."/>
            <person name="Song W."/>
            <person name="An N."/>
            <person name="Chalopin D."/>
            <person name="Volff J.N."/>
            <person name="Hong Y."/>
            <person name="Li Q."/>
            <person name="Sha Z."/>
            <person name="Zhou H."/>
            <person name="Xie M."/>
            <person name="Yu Q."/>
            <person name="Liu Y."/>
            <person name="Xiang H."/>
            <person name="Wang N."/>
            <person name="Wu K."/>
            <person name="Yang C."/>
            <person name="Zhou Q."/>
            <person name="Liao X."/>
            <person name="Yang L."/>
            <person name="Hu Q."/>
            <person name="Zhang J."/>
            <person name="Meng L."/>
            <person name="Jin L."/>
            <person name="Tian Y."/>
            <person name="Lian J."/>
            <person name="Yang J."/>
            <person name="Miao G."/>
            <person name="Liu S."/>
            <person name="Liang Z."/>
            <person name="Yan F."/>
            <person name="Li Y."/>
            <person name="Sun B."/>
            <person name="Zhang H."/>
            <person name="Zhang J."/>
            <person name="Zhu Y."/>
            <person name="Du M."/>
            <person name="Zhao Y."/>
            <person name="Schartl M."/>
            <person name="Tang Q."/>
            <person name="Wang J."/>
        </authorList>
    </citation>
    <scope>NUCLEOTIDE SEQUENCE</scope>
</reference>
<feature type="coiled-coil region" evidence="1">
    <location>
        <begin position="923"/>
        <end position="1085"/>
    </location>
</feature>
<dbReference type="InterPro" id="IPR001870">
    <property type="entry name" value="B30.2/SPRY"/>
</dbReference>
<dbReference type="KEGG" id="csem:103396593"/>